<dbReference type="PROSITE" id="PS51229">
    <property type="entry name" value="DCUN1"/>
    <property type="match status" value="1"/>
</dbReference>
<dbReference type="EMBL" id="HBIP01000771">
    <property type="protein sequence ID" value="CAE0485278.1"/>
    <property type="molecule type" value="Transcribed_RNA"/>
</dbReference>
<evidence type="ECO:0000259" key="3">
    <source>
        <dbReference type="PROSITE" id="PS51229"/>
    </source>
</evidence>
<evidence type="ECO:0000256" key="2">
    <source>
        <dbReference type="SAM" id="MobiDB-lite"/>
    </source>
</evidence>
<sequence>MGQSGELLHLLSRSFSCYVASTDTTSWESSRQTSESLELLQGAGMHGHSGLQAIKELRPVIAWEYMMPDQFCKWYRFAFHLCKEPQRKHVQVNVAIEAWSMIMVGRFRLLDKWLDFVRQRKSTMRVISEDQWRQLLDFSRSVYEDLSNFDPNGAWACCLDEFVDHMRNTRSCLWDQATNSMLGFNGMDDTAPMCMAPVSPHCGSKRRPPDPVPVDPVCDQLSNIHLPHSPDNPQNKLSSTPAPQPAVAQPTATPKRLCVEQLASVPAALPSPSQPLPSTGAPHPQGSSAAAGHSNHAGQHIHAVLLPPSLGQTPQQDQQQPLHESHASNCARSPGQLPSQPLQPNNRQHPQDHHHQQQQSPLQHSPVPQSPLLQQQPGHACSLLYQAEMGGLNPPLHQHQGACMSLDLPVLHIPQRRHVKTRRGTGVADLVQQSVSDVFGFGQGS</sequence>
<gene>
    <name evidence="4" type="ORF">DTER00134_LOCUS317</name>
</gene>
<feature type="compositionally biased region" description="Low complexity" evidence="2">
    <location>
        <begin position="285"/>
        <end position="300"/>
    </location>
</feature>
<dbReference type="GO" id="GO:0032182">
    <property type="term" value="F:ubiquitin-like protein binding"/>
    <property type="evidence" value="ECO:0007669"/>
    <property type="project" value="TreeGrafter"/>
</dbReference>
<feature type="compositionally biased region" description="Low complexity" evidence="2">
    <location>
        <begin position="357"/>
        <end position="374"/>
    </location>
</feature>
<feature type="region of interest" description="Disordered" evidence="2">
    <location>
        <begin position="201"/>
        <end position="252"/>
    </location>
</feature>
<evidence type="ECO:0000256" key="1">
    <source>
        <dbReference type="RuleBase" id="RU410713"/>
    </source>
</evidence>
<feature type="region of interest" description="Disordered" evidence="2">
    <location>
        <begin position="268"/>
        <end position="374"/>
    </location>
</feature>
<dbReference type="Pfam" id="PF03556">
    <property type="entry name" value="Cullin_binding"/>
    <property type="match status" value="1"/>
</dbReference>
<organism evidence="4">
    <name type="scientific">Dunaliella tertiolecta</name>
    <name type="common">Green alga</name>
    <dbReference type="NCBI Taxonomy" id="3047"/>
    <lineage>
        <taxon>Eukaryota</taxon>
        <taxon>Viridiplantae</taxon>
        <taxon>Chlorophyta</taxon>
        <taxon>core chlorophytes</taxon>
        <taxon>Chlorophyceae</taxon>
        <taxon>CS clade</taxon>
        <taxon>Chlamydomonadales</taxon>
        <taxon>Dunaliellaceae</taxon>
        <taxon>Dunaliella</taxon>
    </lineage>
</organism>
<dbReference type="InterPro" id="IPR042460">
    <property type="entry name" value="DCN1-like_PONY"/>
</dbReference>
<dbReference type="AlphaFoldDB" id="A0A7S3QKI9"/>
<feature type="compositionally biased region" description="Low complexity" evidence="2">
    <location>
        <begin position="312"/>
        <end position="321"/>
    </location>
</feature>
<dbReference type="InterPro" id="IPR014764">
    <property type="entry name" value="DCN-prot"/>
</dbReference>
<reference evidence="4" key="1">
    <citation type="submission" date="2021-01" db="EMBL/GenBank/DDBJ databases">
        <authorList>
            <person name="Corre E."/>
            <person name="Pelletier E."/>
            <person name="Niang G."/>
            <person name="Scheremetjew M."/>
            <person name="Finn R."/>
            <person name="Kale V."/>
            <person name="Holt S."/>
            <person name="Cochrane G."/>
            <person name="Meng A."/>
            <person name="Brown T."/>
            <person name="Cohen L."/>
        </authorList>
    </citation>
    <scope>NUCLEOTIDE SEQUENCE</scope>
    <source>
        <strain evidence="4">CCMP1320</strain>
    </source>
</reference>
<dbReference type="Gene3D" id="1.10.238.200">
    <property type="entry name" value="Cullin, PONY binding domain"/>
    <property type="match status" value="1"/>
</dbReference>
<proteinExistence type="predicted"/>
<feature type="compositionally biased region" description="Low complexity" evidence="2">
    <location>
        <begin position="332"/>
        <end position="348"/>
    </location>
</feature>
<accession>A0A7S3QKI9</accession>
<dbReference type="GO" id="GO:0097602">
    <property type="term" value="F:cullin family protein binding"/>
    <property type="evidence" value="ECO:0007669"/>
    <property type="project" value="TreeGrafter"/>
</dbReference>
<dbReference type="GO" id="GO:0031624">
    <property type="term" value="F:ubiquitin conjugating enzyme binding"/>
    <property type="evidence" value="ECO:0007669"/>
    <property type="project" value="TreeGrafter"/>
</dbReference>
<dbReference type="PANTHER" id="PTHR12281">
    <property type="entry name" value="RP42 RELATED"/>
    <property type="match status" value="1"/>
</dbReference>
<dbReference type="PANTHER" id="PTHR12281:SF31">
    <property type="entry name" value="DCN1-LIKE PROTEIN 3"/>
    <property type="match status" value="1"/>
</dbReference>
<protein>
    <recommendedName>
        <fullName evidence="1">Defective in cullin neddylation protein</fullName>
    </recommendedName>
</protein>
<feature type="domain" description="DCUN1" evidence="3">
    <location>
        <begin position="1"/>
        <end position="167"/>
    </location>
</feature>
<name>A0A7S3QKI9_DUNTE</name>
<dbReference type="GO" id="GO:0045116">
    <property type="term" value="P:protein neddylation"/>
    <property type="evidence" value="ECO:0007669"/>
    <property type="project" value="TreeGrafter"/>
</dbReference>
<comment type="function">
    <text evidence="1">Neddylation of cullins play an essential role in the regulation of SCF-type complexes activity.</text>
</comment>
<dbReference type="GO" id="GO:0000151">
    <property type="term" value="C:ubiquitin ligase complex"/>
    <property type="evidence" value="ECO:0007669"/>
    <property type="project" value="TreeGrafter"/>
</dbReference>
<dbReference type="InterPro" id="IPR005176">
    <property type="entry name" value="PONY_dom"/>
</dbReference>
<evidence type="ECO:0000313" key="4">
    <source>
        <dbReference type="EMBL" id="CAE0485278.1"/>
    </source>
</evidence>